<feature type="compositionally biased region" description="Polar residues" evidence="1">
    <location>
        <begin position="30"/>
        <end position="41"/>
    </location>
</feature>
<feature type="signal peptide" evidence="3">
    <location>
        <begin position="1"/>
        <end position="30"/>
    </location>
</feature>
<keyword evidence="2" id="KW-1133">Transmembrane helix</keyword>
<sequence>MADTCRRRASHTVPGAMTLATLILLATLSAQPPETPPSSEATAPETVTAPPLVSTPDACAASSEADYSAGFDALVSGNDAKALALFERVLAACPQHPYATELARLSRTRLAPGGRLATAAASAVRREPHSSAARASLVVVQTLHGVTQGVLLCAIGDCSGQGYAAVSLLGAGAGAASSLLLTRGGVTDGQAAVINSGTVWGFWFGVATLLAFDLDGDNALGSAILGGAGFTGVGVLLAHLVNPTSGQVSLANSGGLWAGAVTALFLATSDNNDTQGFFAVELGATAAGILSMAILSKYVPVSRGRMLIIDAGGILGGLVGASAVYLTAGNDAGDAILVGSGIGVLGGLALTTYLSRNFDLPDAPQVTLAPLTTSRGGTGVSMVGRF</sequence>
<proteinExistence type="predicted"/>
<evidence type="ECO:0008006" key="6">
    <source>
        <dbReference type="Google" id="ProtNLM"/>
    </source>
</evidence>
<feature type="transmembrane region" description="Helical" evidence="2">
    <location>
        <begin position="275"/>
        <end position="295"/>
    </location>
</feature>
<feature type="transmembrane region" description="Helical" evidence="2">
    <location>
        <begin position="193"/>
        <end position="212"/>
    </location>
</feature>
<feature type="transmembrane region" description="Helical" evidence="2">
    <location>
        <begin position="218"/>
        <end position="238"/>
    </location>
</feature>
<feature type="transmembrane region" description="Helical" evidence="2">
    <location>
        <begin position="307"/>
        <end position="329"/>
    </location>
</feature>
<protein>
    <recommendedName>
        <fullName evidence="6">Rhomboid family intramembrane serine protease</fullName>
    </recommendedName>
</protein>
<organism evidence="4 5">
    <name type="scientific">Myxococcus xanthus</name>
    <dbReference type="NCBI Taxonomy" id="34"/>
    <lineage>
        <taxon>Bacteria</taxon>
        <taxon>Pseudomonadati</taxon>
        <taxon>Myxococcota</taxon>
        <taxon>Myxococcia</taxon>
        <taxon>Myxococcales</taxon>
        <taxon>Cystobacterineae</taxon>
        <taxon>Myxococcaceae</taxon>
        <taxon>Myxococcus</taxon>
    </lineage>
</organism>
<dbReference type="Proteomes" id="UP000320179">
    <property type="component" value="Chromosome"/>
</dbReference>
<dbReference type="AlphaFoldDB" id="A0AAE6FVX6"/>
<keyword evidence="2" id="KW-0472">Membrane</keyword>
<name>A0AAE6FVX6_MYXXA</name>
<evidence type="ECO:0000256" key="1">
    <source>
        <dbReference type="SAM" id="MobiDB-lite"/>
    </source>
</evidence>
<evidence type="ECO:0000313" key="4">
    <source>
        <dbReference type="EMBL" id="QDE66213.1"/>
    </source>
</evidence>
<accession>A0AAE6FVX6</accession>
<feature type="region of interest" description="Disordered" evidence="1">
    <location>
        <begin position="30"/>
        <end position="52"/>
    </location>
</feature>
<feature type="transmembrane region" description="Helical" evidence="2">
    <location>
        <begin position="335"/>
        <end position="354"/>
    </location>
</feature>
<keyword evidence="2" id="KW-0812">Transmembrane</keyword>
<evidence type="ECO:0000256" key="2">
    <source>
        <dbReference type="SAM" id="Phobius"/>
    </source>
</evidence>
<evidence type="ECO:0000313" key="5">
    <source>
        <dbReference type="Proteomes" id="UP000320179"/>
    </source>
</evidence>
<feature type="transmembrane region" description="Helical" evidence="2">
    <location>
        <begin position="250"/>
        <end position="269"/>
    </location>
</feature>
<dbReference type="EMBL" id="CP017174">
    <property type="protein sequence ID" value="QDE66213.1"/>
    <property type="molecule type" value="Genomic_DNA"/>
</dbReference>
<feature type="chain" id="PRO_5042196670" description="Rhomboid family intramembrane serine protease" evidence="3">
    <location>
        <begin position="31"/>
        <end position="386"/>
    </location>
</feature>
<gene>
    <name evidence="4" type="ORF">BHS09_03915</name>
</gene>
<keyword evidence="3" id="KW-0732">Signal</keyword>
<reference evidence="4 5" key="1">
    <citation type="journal article" date="2019" name="Science">
        <title>Social genes are selection hotspots in kin groups of a soil microbe.</title>
        <authorList>
            <person name="Wielgoss S."/>
            <person name="Wolfensberger R."/>
            <person name="Sun L."/>
            <person name="Fiegna F."/>
            <person name="Velicer G.J."/>
        </authorList>
    </citation>
    <scope>NUCLEOTIDE SEQUENCE [LARGE SCALE GENOMIC DNA]</scope>
    <source>
        <strain evidence="4 5">MC3.5.9c15</strain>
    </source>
</reference>
<evidence type="ECO:0000256" key="3">
    <source>
        <dbReference type="SAM" id="SignalP"/>
    </source>
</evidence>